<evidence type="ECO:0000256" key="1">
    <source>
        <dbReference type="ARBA" id="ARBA00001231"/>
    </source>
</evidence>
<organism evidence="7 8">
    <name type="scientific">Desulfovibrio desulfuricans</name>
    <dbReference type="NCBI Taxonomy" id="876"/>
    <lineage>
        <taxon>Bacteria</taxon>
        <taxon>Pseudomonadati</taxon>
        <taxon>Thermodesulfobacteriota</taxon>
        <taxon>Desulfovibrionia</taxon>
        <taxon>Desulfovibrionales</taxon>
        <taxon>Desulfovibrionaceae</taxon>
        <taxon>Desulfovibrio</taxon>
    </lineage>
</organism>
<dbReference type="InterPro" id="IPR036962">
    <property type="entry name" value="Glyco_hydro_3_N_sf"/>
</dbReference>
<evidence type="ECO:0000259" key="6">
    <source>
        <dbReference type="Pfam" id="PF00933"/>
    </source>
</evidence>
<comment type="similarity">
    <text evidence="2">Belongs to the glycosyl hydrolase 3 family.</text>
</comment>
<dbReference type="EMBL" id="CP036295">
    <property type="protein sequence ID" value="QCC86050.1"/>
    <property type="molecule type" value="Genomic_DNA"/>
</dbReference>
<dbReference type="InterPro" id="IPR050226">
    <property type="entry name" value="NagZ_Beta-hexosaminidase"/>
</dbReference>
<keyword evidence="5" id="KW-0326">Glycosidase</keyword>
<accession>A0A4V1CXF6</accession>
<name>A0A4V1CXF6_DESDE</name>
<keyword evidence="4 7" id="KW-0378">Hydrolase</keyword>
<evidence type="ECO:0000256" key="5">
    <source>
        <dbReference type="ARBA" id="ARBA00023295"/>
    </source>
</evidence>
<dbReference type="Pfam" id="PF00933">
    <property type="entry name" value="Glyco_hydro_3"/>
    <property type="match status" value="1"/>
</dbReference>
<comment type="catalytic activity">
    <reaction evidence="1">
        <text>Hydrolysis of terminal non-reducing N-acetyl-D-hexosamine residues in N-acetyl-beta-D-hexosaminides.</text>
        <dbReference type="EC" id="3.2.1.52"/>
    </reaction>
</comment>
<evidence type="ECO:0000256" key="4">
    <source>
        <dbReference type="ARBA" id="ARBA00022801"/>
    </source>
</evidence>
<sequence>MAGGKAAFGAPGALAAAPGKTAAAKVTPPLDIMIGSMLMLGFRGAELPQGDAFLEQVRSGHVGHIILFDRDVTTGGERNIVSPQQLRQLTATLRAVSPGPLLIAVDQEGGRVRRLKPQRGFADLPSAQSMGASQPDRTRTIARALGKELAGYGISVDLAPVADVNSNPANPAIGALERSFSPDPAKVAAHALAFGQGLAQQGVIPALKHFPGQGGAQKDSHLGLTDISRCWNARADLAPYAQAFAQGWPGMVMLGHLYHKGLDPQYPATLSRAVVTDLLRGRMGWQGVIISDDMQMKAITDHYGMEQAVLLAVNAGVDILLFGNNLYWDADLPSKAFAALKGLVDSGKISQQRIMESWLRISTLYATRATAARAAADGSAGLYPWAR</sequence>
<evidence type="ECO:0000256" key="3">
    <source>
        <dbReference type="ARBA" id="ARBA00012663"/>
    </source>
</evidence>
<evidence type="ECO:0000313" key="8">
    <source>
        <dbReference type="Proteomes" id="UP000297065"/>
    </source>
</evidence>
<dbReference type="EC" id="3.2.1.52" evidence="3"/>
<dbReference type="InterPro" id="IPR001764">
    <property type="entry name" value="Glyco_hydro_3_N"/>
</dbReference>
<protein>
    <recommendedName>
        <fullName evidence="3">beta-N-acetylhexosaminidase</fullName>
        <ecNumber evidence="3">3.2.1.52</ecNumber>
    </recommendedName>
</protein>
<dbReference type="GO" id="GO:0009254">
    <property type="term" value="P:peptidoglycan turnover"/>
    <property type="evidence" value="ECO:0007669"/>
    <property type="project" value="TreeGrafter"/>
</dbReference>
<dbReference type="Proteomes" id="UP000297065">
    <property type="component" value="Chromosome"/>
</dbReference>
<dbReference type="SUPFAM" id="SSF51445">
    <property type="entry name" value="(Trans)glycosidases"/>
    <property type="match status" value="1"/>
</dbReference>
<dbReference type="PANTHER" id="PTHR30480:SF13">
    <property type="entry name" value="BETA-HEXOSAMINIDASE"/>
    <property type="match status" value="1"/>
</dbReference>
<dbReference type="InterPro" id="IPR017853">
    <property type="entry name" value="GH"/>
</dbReference>
<reference evidence="7 8" key="1">
    <citation type="submission" date="2019-02" db="EMBL/GenBank/DDBJ databases">
        <title>Complete Genome Sequence of Desulfovibrio desulfuricans IC1, a Sulfonate Utilizing Anaerobe.</title>
        <authorList>
            <person name="Day L.A."/>
            <person name="De Leon K.B."/>
            <person name="Wall J.D."/>
        </authorList>
    </citation>
    <scope>NUCLEOTIDE SEQUENCE [LARGE SCALE GENOMIC DNA]</scope>
    <source>
        <strain evidence="7 8">IC1</strain>
    </source>
</reference>
<proteinExistence type="inferred from homology"/>
<gene>
    <name evidence="7" type="ORF">DDIC_09220</name>
</gene>
<dbReference type="PANTHER" id="PTHR30480">
    <property type="entry name" value="BETA-HEXOSAMINIDASE-RELATED"/>
    <property type="match status" value="1"/>
</dbReference>
<dbReference type="GO" id="GO:0004563">
    <property type="term" value="F:beta-N-acetylhexosaminidase activity"/>
    <property type="evidence" value="ECO:0007669"/>
    <property type="project" value="UniProtKB-EC"/>
</dbReference>
<feature type="domain" description="Glycoside hydrolase family 3 N-terminal" evidence="6">
    <location>
        <begin position="52"/>
        <end position="364"/>
    </location>
</feature>
<dbReference type="OrthoDB" id="9781691at2"/>
<dbReference type="AlphaFoldDB" id="A0A4V1CXF6"/>
<dbReference type="Gene3D" id="3.20.20.300">
    <property type="entry name" value="Glycoside hydrolase, family 3, N-terminal domain"/>
    <property type="match status" value="1"/>
</dbReference>
<dbReference type="GO" id="GO:0005975">
    <property type="term" value="P:carbohydrate metabolic process"/>
    <property type="evidence" value="ECO:0007669"/>
    <property type="project" value="InterPro"/>
</dbReference>
<evidence type="ECO:0000256" key="2">
    <source>
        <dbReference type="ARBA" id="ARBA00005336"/>
    </source>
</evidence>
<evidence type="ECO:0000313" key="7">
    <source>
        <dbReference type="EMBL" id="QCC86050.1"/>
    </source>
</evidence>